<evidence type="ECO:0000313" key="1">
    <source>
        <dbReference type="EMBL" id="QHS99579.1"/>
    </source>
</evidence>
<reference evidence="1" key="1">
    <citation type="journal article" date="2020" name="Nature">
        <title>Giant virus diversity and host interactions through global metagenomics.</title>
        <authorList>
            <person name="Schulz F."/>
            <person name="Roux S."/>
            <person name="Paez-Espino D."/>
            <person name="Jungbluth S."/>
            <person name="Walsh D.A."/>
            <person name="Denef V.J."/>
            <person name="McMahon K.D."/>
            <person name="Konstantinidis K.T."/>
            <person name="Eloe-Fadrosh E.A."/>
            <person name="Kyrpides N.C."/>
            <person name="Woyke T."/>
        </authorList>
    </citation>
    <scope>NUCLEOTIDE SEQUENCE</scope>
    <source>
        <strain evidence="1">GVMAG-M-3300020187-37</strain>
    </source>
</reference>
<dbReference type="AlphaFoldDB" id="A0A6C0C703"/>
<dbReference type="EMBL" id="MN739345">
    <property type="protein sequence ID" value="QHS99579.1"/>
    <property type="molecule type" value="Genomic_DNA"/>
</dbReference>
<sequence>MNIILLIVLSFTLLIILQNIIENRNGVNDVLNKIKNTTIDNHFNSVKNNRNSVINNINNKSKQKVKYDDPFSKFPDPMLSTISNPLSPGYSPLNSDNNNLLSNDPNVKVIRDNGFDNYKNKQIYFDPFHVHKDTMDADPGNYTRQGLAKVWDGSETMINADSDEYLTKYPEFASADFTNQLTNMGYLYDNNENNKYINLKDKVLPDNCKLSNNNELECKFNNKLQKIPKELMKNDSNVLNSVGVINQSDDLIKSVKDFSYDEIGGNVYKSWKYENEKEINGNFVFGNIMPSNPFGSNESYMLVDDSLNCSTCSI</sequence>
<protein>
    <submittedName>
        <fullName evidence="1">Uncharacterized protein</fullName>
    </submittedName>
</protein>
<proteinExistence type="predicted"/>
<name>A0A6C0C703_9ZZZZ</name>
<organism evidence="1">
    <name type="scientific">viral metagenome</name>
    <dbReference type="NCBI Taxonomy" id="1070528"/>
    <lineage>
        <taxon>unclassified sequences</taxon>
        <taxon>metagenomes</taxon>
        <taxon>organismal metagenomes</taxon>
    </lineage>
</organism>
<accession>A0A6C0C703</accession>